<name>A0A6A4IPC6_9AGAR</name>
<sequence>MSAVEEGGLGPMLMRSTTPAPNDKVLKYLEGIAQSEQDTQEDELRSNRSGFSRQSRNAARSQNGALTPRSQNGQILQELAGSAVSYERLLPDQRLHEAEDDDEMGSDVQQRSEGGTALPVPEPGPHDAPGPHYVSYDSSFGNFGPMPDDFTQNPYTWAQPTWATESAKAEVPWHLNTGNFGGGLGLANMTSPRGTSIAIGVESPSSKTRTRSQAPSEKLGSEHHSQAAPTSPKSGSRAPTTVRPLSPPQSIKSHGTNKTRPTDKGTSYPPLPESRFGEESMYDGPSSPTRSRVARSKAPSVSPSDSLSQVHTKRHQSTTKSPSHREGSNVNQSERGGNGADFSPRSSARQMPVNGNGRATMSPTGSHQNRPFSPYRHAPTQDDLLAAATRGRAITMDELNQEEARIVEQALASAARTPRTSYYTPSVLDAEVQHSSFHDNELCILLHQLKAPQTHELVRKVVLKAVKQRMKKLSMKYDNESIKQYHKAYHNHDPLTDLPKDDSDEPPKWANDLRSQIVLMQQRIESLGPKIENLRSLPPPQSYNEEGNYYEDEEYTHTPVTQTVNIHTQATGTMADSMYQPETEMSMDDAPPGGHLENDAEFDDDDGEMTEPAHRGFPAPTTDQTRTPPNYALSDDRDDSPGQQYLEEELYKLRQRPSAAGDAETTWEVRHSNTPDDYDEDEAAPAVAPTIPGSEAGDFTRRSASPPLPPIPRDDASQHSVAQQGQWAGNYNDSLPPWQKIHQRLLSWAIIWPLAELDDALNSTTRGHQVNEVAMSIWSTQTYKRYVRSRMTDSPAGVVDRLFVPPNMADAISNAVFNGRHGDACGMLRDLWSPFGLQGMPRLLVVLAKHRSDENHWVVHRFSLPDGSLTTYDSYPERTLPDGRPLGWWFAIRVAWPNAIYPSPDNLMQKMLPIDNSVAAGGIWRNILMGSRAERSLDLERLRDLINTEVKNLRQRKLMGKLSINAPRPQWEDMS</sequence>
<evidence type="ECO:0000256" key="1">
    <source>
        <dbReference type="SAM" id="MobiDB-lite"/>
    </source>
</evidence>
<evidence type="ECO:0000313" key="3">
    <source>
        <dbReference type="Proteomes" id="UP000799118"/>
    </source>
</evidence>
<reference evidence="2" key="1">
    <citation type="journal article" date="2019" name="Environ. Microbiol.">
        <title>Fungal ecological strategies reflected in gene transcription - a case study of two litter decomposers.</title>
        <authorList>
            <person name="Barbi F."/>
            <person name="Kohler A."/>
            <person name="Barry K."/>
            <person name="Baskaran P."/>
            <person name="Daum C."/>
            <person name="Fauchery L."/>
            <person name="Ihrmark K."/>
            <person name="Kuo A."/>
            <person name="LaButti K."/>
            <person name="Lipzen A."/>
            <person name="Morin E."/>
            <person name="Grigoriev I.V."/>
            <person name="Henrissat B."/>
            <person name="Lindahl B."/>
            <person name="Martin F."/>
        </authorList>
    </citation>
    <scope>NUCLEOTIDE SEQUENCE</scope>
    <source>
        <strain evidence="2">JB14</strain>
    </source>
</reference>
<dbReference type="OrthoDB" id="2562444at2759"/>
<keyword evidence="3" id="KW-1185">Reference proteome</keyword>
<evidence type="ECO:0000313" key="2">
    <source>
        <dbReference type="EMBL" id="KAE9411550.1"/>
    </source>
</evidence>
<feature type="region of interest" description="Disordered" evidence="1">
    <location>
        <begin position="1"/>
        <end position="73"/>
    </location>
</feature>
<feature type="compositionally biased region" description="Polar residues" evidence="1">
    <location>
        <begin position="227"/>
        <end position="239"/>
    </location>
</feature>
<feature type="region of interest" description="Disordered" evidence="1">
    <location>
        <begin position="654"/>
        <end position="723"/>
    </location>
</feature>
<feature type="region of interest" description="Disordered" evidence="1">
    <location>
        <begin position="97"/>
        <end position="137"/>
    </location>
</feature>
<protein>
    <submittedName>
        <fullName evidence="2">Uncharacterized protein</fullName>
    </submittedName>
</protein>
<dbReference type="EMBL" id="ML769383">
    <property type="protein sequence ID" value="KAE9411550.1"/>
    <property type="molecule type" value="Genomic_DNA"/>
</dbReference>
<organism evidence="2 3">
    <name type="scientific">Gymnopus androsaceus JB14</name>
    <dbReference type="NCBI Taxonomy" id="1447944"/>
    <lineage>
        <taxon>Eukaryota</taxon>
        <taxon>Fungi</taxon>
        <taxon>Dikarya</taxon>
        <taxon>Basidiomycota</taxon>
        <taxon>Agaricomycotina</taxon>
        <taxon>Agaricomycetes</taxon>
        <taxon>Agaricomycetidae</taxon>
        <taxon>Agaricales</taxon>
        <taxon>Marasmiineae</taxon>
        <taxon>Omphalotaceae</taxon>
        <taxon>Gymnopus</taxon>
    </lineage>
</organism>
<feature type="compositionally biased region" description="Polar residues" evidence="1">
    <location>
        <begin position="357"/>
        <end position="371"/>
    </location>
</feature>
<feature type="compositionally biased region" description="Polar residues" evidence="1">
    <location>
        <begin position="203"/>
        <end position="215"/>
    </location>
</feature>
<accession>A0A6A4IPC6</accession>
<proteinExistence type="predicted"/>
<feature type="region of interest" description="Disordered" evidence="1">
    <location>
        <begin position="583"/>
        <end position="642"/>
    </location>
</feature>
<dbReference type="AlphaFoldDB" id="A0A6A4IPC6"/>
<feature type="compositionally biased region" description="Polar residues" evidence="1">
    <location>
        <begin position="248"/>
        <end position="259"/>
    </location>
</feature>
<feature type="region of interest" description="Disordered" evidence="1">
    <location>
        <begin position="195"/>
        <end position="378"/>
    </location>
</feature>
<feature type="compositionally biased region" description="Acidic residues" evidence="1">
    <location>
        <begin position="599"/>
        <end position="609"/>
    </location>
</feature>
<dbReference type="Proteomes" id="UP000799118">
    <property type="component" value="Unassembled WGS sequence"/>
</dbReference>
<feature type="compositionally biased region" description="Polar residues" evidence="1">
    <location>
        <begin position="299"/>
        <end position="310"/>
    </location>
</feature>
<feature type="compositionally biased region" description="Polar residues" evidence="1">
    <location>
        <begin position="47"/>
        <end position="73"/>
    </location>
</feature>
<gene>
    <name evidence="2" type="ORF">BT96DRAFT_968959</name>
</gene>